<reference evidence="8" key="1">
    <citation type="submission" date="2017-05" db="EMBL/GenBank/DDBJ databases">
        <authorList>
            <person name="Lin X."/>
        </authorList>
    </citation>
    <scope>NUCLEOTIDE SEQUENCE [LARGE SCALE GENOMIC DNA]</scope>
    <source>
        <strain evidence="8">JLT2012</strain>
    </source>
</reference>
<dbReference type="Gene3D" id="2.40.50.100">
    <property type="match status" value="1"/>
</dbReference>
<feature type="domain" description="YknX-like C-terminal permuted SH3-like" evidence="6">
    <location>
        <begin position="281"/>
        <end position="347"/>
    </location>
</feature>
<accession>A0A219B187</accession>
<organism evidence="7 8">
    <name type="scientific">Pacificimonas flava</name>
    <dbReference type="NCBI Taxonomy" id="1234595"/>
    <lineage>
        <taxon>Bacteria</taxon>
        <taxon>Pseudomonadati</taxon>
        <taxon>Pseudomonadota</taxon>
        <taxon>Alphaproteobacteria</taxon>
        <taxon>Sphingomonadales</taxon>
        <taxon>Sphingosinicellaceae</taxon>
        <taxon>Pacificimonas</taxon>
    </lineage>
</organism>
<comment type="caution">
    <text evidence="7">The sequence shown here is derived from an EMBL/GenBank/DDBJ whole genome shotgun (WGS) entry which is preliminary data.</text>
</comment>
<evidence type="ECO:0000259" key="6">
    <source>
        <dbReference type="Pfam" id="PF25989"/>
    </source>
</evidence>
<dbReference type="PROSITE" id="PS51257">
    <property type="entry name" value="PROKAR_LIPOPROTEIN"/>
    <property type="match status" value="1"/>
</dbReference>
<dbReference type="Gene3D" id="2.40.420.20">
    <property type="match status" value="1"/>
</dbReference>
<dbReference type="InterPro" id="IPR006143">
    <property type="entry name" value="RND_pump_MFP"/>
</dbReference>
<dbReference type="InterPro" id="IPR058792">
    <property type="entry name" value="Beta-barrel_RND_2"/>
</dbReference>
<dbReference type="GO" id="GO:1990281">
    <property type="term" value="C:efflux pump complex"/>
    <property type="evidence" value="ECO:0007669"/>
    <property type="project" value="TreeGrafter"/>
</dbReference>
<evidence type="ECO:0000259" key="5">
    <source>
        <dbReference type="Pfam" id="PF25954"/>
    </source>
</evidence>
<keyword evidence="8" id="KW-1185">Reference proteome</keyword>
<evidence type="ECO:0000256" key="2">
    <source>
        <dbReference type="SAM" id="Coils"/>
    </source>
</evidence>
<dbReference type="SUPFAM" id="SSF111369">
    <property type="entry name" value="HlyD-like secretion proteins"/>
    <property type="match status" value="1"/>
</dbReference>
<protein>
    <submittedName>
        <fullName evidence="7">Efflux transporter periplasmic adaptor subunit</fullName>
    </submittedName>
</protein>
<dbReference type="PANTHER" id="PTHR30469">
    <property type="entry name" value="MULTIDRUG RESISTANCE PROTEIN MDTA"/>
    <property type="match status" value="1"/>
</dbReference>
<dbReference type="Pfam" id="PF25954">
    <property type="entry name" value="Beta-barrel_RND_2"/>
    <property type="match status" value="1"/>
</dbReference>
<dbReference type="FunFam" id="2.40.30.170:FF:000010">
    <property type="entry name" value="Efflux RND transporter periplasmic adaptor subunit"/>
    <property type="match status" value="1"/>
</dbReference>
<evidence type="ECO:0000313" key="8">
    <source>
        <dbReference type="Proteomes" id="UP000198462"/>
    </source>
</evidence>
<evidence type="ECO:0000256" key="1">
    <source>
        <dbReference type="ARBA" id="ARBA00009477"/>
    </source>
</evidence>
<feature type="region of interest" description="Disordered" evidence="3">
    <location>
        <begin position="341"/>
        <end position="373"/>
    </location>
</feature>
<evidence type="ECO:0000256" key="3">
    <source>
        <dbReference type="SAM" id="MobiDB-lite"/>
    </source>
</evidence>
<dbReference type="EMBL" id="NFZT01000007">
    <property type="protein sequence ID" value="OWV31964.1"/>
    <property type="molecule type" value="Genomic_DNA"/>
</dbReference>
<dbReference type="Proteomes" id="UP000198462">
    <property type="component" value="Unassembled WGS sequence"/>
</dbReference>
<keyword evidence="2" id="KW-0175">Coiled coil</keyword>
<dbReference type="OrthoDB" id="9806939at2"/>
<feature type="chain" id="PRO_5012239708" evidence="4">
    <location>
        <begin position="26"/>
        <end position="373"/>
    </location>
</feature>
<sequence length="373" mass="39587">MQMRKNLNRALRLQAFSILCLLGLAACGGSDDDGQMGGNEAAIVVGCVVDEASFSSAIEAVGTAYADEQTVLTAPVTERIERLYFNDGERVSEGAVIAQLSRGEESADLAAIEARARQAQQQLDRLEELSDRGFATRASLEEQIAARDAARADASAIRSRIGDRVIRAPFSGVLGLRTISEGAIVNAGSPIATLSDISRIKLDFTVPEQFLSSIEEGQPIEATAAAYPSELFRGQIDTIDPVVDPLSRSVTVRAVLPNPERRLRPGMLLSVDVVSEERRSLAVPETALIAQGDQQFVFRIDENGIARRTAIETGLRQDGQVEVLGGLQAGDRIVADGTVKVRDDSPVSANFPEETRRSGGGGGVGSGLEASGP</sequence>
<evidence type="ECO:0000313" key="7">
    <source>
        <dbReference type="EMBL" id="OWV31964.1"/>
    </source>
</evidence>
<feature type="signal peptide" evidence="4">
    <location>
        <begin position="1"/>
        <end position="25"/>
    </location>
</feature>
<proteinExistence type="inferred from homology"/>
<dbReference type="AlphaFoldDB" id="A0A219B187"/>
<name>A0A219B187_9SPHN</name>
<dbReference type="GO" id="GO:0015562">
    <property type="term" value="F:efflux transmembrane transporter activity"/>
    <property type="evidence" value="ECO:0007669"/>
    <property type="project" value="TreeGrafter"/>
</dbReference>
<feature type="coiled-coil region" evidence="2">
    <location>
        <begin position="102"/>
        <end position="132"/>
    </location>
</feature>
<feature type="domain" description="CusB-like beta-barrel" evidence="5">
    <location>
        <begin position="202"/>
        <end position="276"/>
    </location>
</feature>
<evidence type="ECO:0000256" key="4">
    <source>
        <dbReference type="SAM" id="SignalP"/>
    </source>
</evidence>
<keyword evidence="4" id="KW-0732">Signal</keyword>
<dbReference type="NCBIfam" id="TIGR01730">
    <property type="entry name" value="RND_mfp"/>
    <property type="match status" value="1"/>
</dbReference>
<dbReference type="Gene3D" id="1.10.287.470">
    <property type="entry name" value="Helix hairpin bin"/>
    <property type="match status" value="1"/>
</dbReference>
<comment type="similarity">
    <text evidence="1">Belongs to the membrane fusion protein (MFP) (TC 8.A.1) family.</text>
</comment>
<dbReference type="Pfam" id="PF25989">
    <property type="entry name" value="YknX_C"/>
    <property type="match status" value="1"/>
</dbReference>
<dbReference type="InterPro" id="IPR058637">
    <property type="entry name" value="YknX-like_C"/>
</dbReference>
<gene>
    <name evidence="7" type="ORF">B5C34_15160</name>
</gene>
<dbReference type="Gene3D" id="2.40.30.170">
    <property type="match status" value="1"/>
</dbReference>
<dbReference type="PANTHER" id="PTHR30469:SF16">
    <property type="entry name" value="HAE1 FAMILY EFFLUX PUMP MFP COMPONENT"/>
    <property type="match status" value="1"/>
</dbReference>